<dbReference type="PANTHER" id="PTHR11562:SF17">
    <property type="entry name" value="RE54080P-RELATED"/>
    <property type="match status" value="1"/>
</dbReference>
<evidence type="ECO:0000256" key="8">
    <source>
        <dbReference type="ARBA" id="ARBA00023136"/>
    </source>
</evidence>
<keyword evidence="7" id="KW-0406">Ion transport</keyword>
<evidence type="ECO:0000256" key="3">
    <source>
        <dbReference type="ARBA" id="ARBA00022448"/>
    </source>
</evidence>
<dbReference type="KEGG" id="mfa:Mfla_1806"/>
<dbReference type="GO" id="GO:0005385">
    <property type="term" value="F:zinc ion transmembrane transporter activity"/>
    <property type="evidence" value="ECO:0007669"/>
    <property type="project" value="TreeGrafter"/>
</dbReference>
<evidence type="ECO:0000313" key="12">
    <source>
        <dbReference type="EMBL" id="ABE50073.1"/>
    </source>
</evidence>
<dbReference type="AlphaFoldDB" id="Q1H0B4"/>
<feature type="transmembrane region" description="Helical" evidence="9">
    <location>
        <begin position="184"/>
        <end position="202"/>
    </location>
</feature>
<organism evidence="12 13">
    <name type="scientific">Methylobacillus flagellatus (strain ATCC 51484 / DSM 6875 / VKM B-1610 / KT)</name>
    <dbReference type="NCBI Taxonomy" id="265072"/>
    <lineage>
        <taxon>Bacteria</taxon>
        <taxon>Pseudomonadati</taxon>
        <taxon>Pseudomonadota</taxon>
        <taxon>Betaproteobacteria</taxon>
        <taxon>Nitrosomonadales</taxon>
        <taxon>Methylophilaceae</taxon>
        <taxon>Methylobacillus</taxon>
    </lineage>
</organism>
<comment type="subcellular location">
    <subcellularLocation>
        <location evidence="1">Membrane</location>
        <topology evidence="1">Multi-pass membrane protein</topology>
    </subcellularLocation>
</comment>
<dbReference type="NCBIfam" id="TIGR01297">
    <property type="entry name" value="CDF"/>
    <property type="match status" value="1"/>
</dbReference>
<evidence type="ECO:0000256" key="4">
    <source>
        <dbReference type="ARBA" id="ARBA00022692"/>
    </source>
</evidence>
<reference evidence="12 13" key="1">
    <citation type="submission" date="2006-03" db="EMBL/GenBank/DDBJ databases">
        <title>Complete sequence of Methylobacillus flagellatus KT.</title>
        <authorList>
            <consortium name="US DOE Joint Genome Institute"/>
            <person name="Copeland A."/>
            <person name="Lucas S."/>
            <person name="Lapidus A."/>
            <person name="Barry K."/>
            <person name="Detter J.C."/>
            <person name="Glavina del Rio T."/>
            <person name="Hammon N."/>
            <person name="Israni S."/>
            <person name="Dalin E."/>
            <person name="Tice H."/>
            <person name="Pitluck S."/>
            <person name="Brettin T."/>
            <person name="Bruce D."/>
            <person name="Han C."/>
            <person name="Tapia R."/>
            <person name="Saunders E."/>
            <person name="Gilna P."/>
            <person name="Schmutz J."/>
            <person name="Larimer F."/>
            <person name="Land M."/>
            <person name="Kyrpides N."/>
            <person name="Anderson I."/>
            <person name="Richardson P."/>
        </authorList>
    </citation>
    <scope>NUCLEOTIDE SEQUENCE [LARGE SCALE GENOMIC DNA]</scope>
    <source>
        <strain evidence="13">KT / ATCC 51484 / DSM 6875</strain>
    </source>
</reference>
<keyword evidence="4 9" id="KW-0812">Transmembrane</keyword>
<evidence type="ECO:0000259" key="10">
    <source>
        <dbReference type="Pfam" id="PF01545"/>
    </source>
</evidence>
<dbReference type="eggNOG" id="COG1230">
    <property type="taxonomic scope" value="Bacteria"/>
</dbReference>
<dbReference type="RefSeq" id="WP_011480027.1">
    <property type="nucleotide sequence ID" value="NC_007947.1"/>
</dbReference>
<feature type="transmembrane region" description="Helical" evidence="9">
    <location>
        <begin position="82"/>
        <end position="104"/>
    </location>
</feature>
<dbReference type="InterPro" id="IPR027469">
    <property type="entry name" value="Cation_efflux_TMD_sf"/>
</dbReference>
<proteinExistence type="inferred from homology"/>
<feature type="transmembrane region" description="Helical" evidence="9">
    <location>
        <begin position="20"/>
        <end position="40"/>
    </location>
</feature>
<accession>Q1H0B4</accession>
<dbReference type="Pfam" id="PF01545">
    <property type="entry name" value="Cation_efflux"/>
    <property type="match status" value="1"/>
</dbReference>
<feature type="domain" description="Cation efflux protein cytoplasmic" evidence="11">
    <location>
        <begin position="216"/>
        <end position="287"/>
    </location>
</feature>
<dbReference type="Gene3D" id="1.20.1510.10">
    <property type="entry name" value="Cation efflux protein transmembrane domain"/>
    <property type="match status" value="1"/>
</dbReference>
<dbReference type="Proteomes" id="UP000002440">
    <property type="component" value="Chromosome"/>
</dbReference>
<gene>
    <name evidence="12" type="ordered locus">Mfla_1806</name>
</gene>
<evidence type="ECO:0000256" key="7">
    <source>
        <dbReference type="ARBA" id="ARBA00023065"/>
    </source>
</evidence>
<name>Q1H0B4_METFK</name>
<dbReference type="GO" id="GO:0005886">
    <property type="term" value="C:plasma membrane"/>
    <property type="evidence" value="ECO:0007669"/>
    <property type="project" value="TreeGrafter"/>
</dbReference>
<protein>
    <submittedName>
        <fullName evidence="12">Cation diffusion facilitator family transporter</fullName>
    </submittedName>
</protein>
<comment type="similarity">
    <text evidence="2">Belongs to the cation diffusion facilitator (CDF) transporter (TC 2.A.4) family. SLC30A subfamily.</text>
</comment>
<evidence type="ECO:0000313" key="13">
    <source>
        <dbReference type="Proteomes" id="UP000002440"/>
    </source>
</evidence>
<keyword evidence="5" id="KW-0862">Zinc</keyword>
<dbReference type="PANTHER" id="PTHR11562">
    <property type="entry name" value="CATION EFFLUX PROTEIN/ ZINC TRANSPORTER"/>
    <property type="match status" value="1"/>
</dbReference>
<keyword evidence="8 9" id="KW-0472">Membrane</keyword>
<feature type="transmembrane region" description="Helical" evidence="9">
    <location>
        <begin position="153"/>
        <end position="178"/>
    </location>
</feature>
<dbReference type="Pfam" id="PF16916">
    <property type="entry name" value="ZT_dimer"/>
    <property type="match status" value="1"/>
</dbReference>
<dbReference type="SUPFAM" id="SSF161111">
    <property type="entry name" value="Cation efflux protein transmembrane domain-like"/>
    <property type="match status" value="1"/>
</dbReference>
<dbReference type="HOGENOM" id="CLU_013430_0_0_4"/>
<keyword evidence="13" id="KW-1185">Reference proteome</keyword>
<sequence>MSAHHHHDHSHAHGGGQPSLLLPLLLIAGFAVVEAVGGWWTGSLALLSDAGHMVSDAFALALAWLGSWIARKPATRKHNFGLVRAEVIVALVNALLMLAVIGGIAYEAVQRIADPRPVQGGEVMLIAFIGMLVNIVVALMLHKGHSSLNSRAALLHVLGDLLGSVAAILAGAVIYFTGWMPIDPILSIFISVLILVSTLRLLGEVLHVLMEGVPLHLDIQAVEHAMSASDKVQGVHHLHIWSLSSEKTALSAHIVLENILDWHEVLNNLRHMLHERFNIEHVTLQPEIGNLHSDASANCWLTSTNHRHDHDDASDHLHGQPGHAH</sequence>
<evidence type="ECO:0000256" key="5">
    <source>
        <dbReference type="ARBA" id="ARBA00022906"/>
    </source>
</evidence>
<dbReference type="InterPro" id="IPR050681">
    <property type="entry name" value="CDF/SLC30A"/>
</dbReference>
<evidence type="ECO:0000256" key="1">
    <source>
        <dbReference type="ARBA" id="ARBA00004141"/>
    </source>
</evidence>
<dbReference type="InterPro" id="IPR036837">
    <property type="entry name" value="Cation_efflux_CTD_sf"/>
</dbReference>
<feature type="transmembrane region" description="Helical" evidence="9">
    <location>
        <begin position="52"/>
        <end position="70"/>
    </location>
</feature>
<dbReference type="EMBL" id="CP000284">
    <property type="protein sequence ID" value="ABE50073.1"/>
    <property type="molecule type" value="Genomic_DNA"/>
</dbReference>
<keyword evidence="3" id="KW-0813">Transport</keyword>
<dbReference type="InterPro" id="IPR027470">
    <property type="entry name" value="Cation_efflux_CTD"/>
</dbReference>
<dbReference type="SUPFAM" id="SSF160240">
    <property type="entry name" value="Cation efflux protein cytoplasmic domain-like"/>
    <property type="match status" value="1"/>
</dbReference>
<dbReference type="InterPro" id="IPR058533">
    <property type="entry name" value="Cation_efflux_TM"/>
</dbReference>
<evidence type="ECO:0000256" key="6">
    <source>
        <dbReference type="ARBA" id="ARBA00022989"/>
    </source>
</evidence>
<keyword evidence="6 9" id="KW-1133">Transmembrane helix</keyword>
<dbReference type="STRING" id="265072.Mfla_1806"/>
<keyword evidence="5" id="KW-0864">Zinc transport</keyword>
<evidence type="ECO:0000256" key="9">
    <source>
        <dbReference type="SAM" id="Phobius"/>
    </source>
</evidence>
<evidence type="ECO:0000259" key="11">
    <source>
        <dbReference type="Pfam" id="PF16916"/>
    </source>
</evidence>
<feature type="transmembrane region" description="Helical" evidence="9">
    <location>
        <begin position="124"/>
        <end position="141"/>
    </location>
</feature>
<evidence type="ECO:0000256" key="2">
    <source>
        <dbReference type="ARBA" id="ARBA00008873"/>
    </source>
</evidence>
<dbReference type="InterPro" id="IPR002524">
    <property type="entry name" value="Cation_efflux"/>
</dbReference>
<feature type="domain" description="Cation efflux protein transmembrane" evidence="10">
    <location>
        <begin position="23"/>
        <end position="210"/>
    </location>
</feature>